<feature type="non-terminal residue" evidence="2">
    <location>
        <position position="137"/>
    </location>
</feature>
<keyword evidence="3" id="KW-1185">Reference proteome</keyword>
<feature type="domain" description="Aminoglycoside phosphotransferase" evidence="1">
    <location>
        <begin position="24"/>
        <end position="113"/>
    </location>
</feature>
<comment type="caution">
    <text evidence="2">The sequence shown here is derived from an EMBL/GenBank/DDBJ whole genome shotgun (WGS) entry which is preliminary data.</text>
</comment>
<gene>
    <name evidence="2" type="ORF">SCUCBS95973_007526</name>
</gene>
<reference evidence="2 3" key="1">
    <citation type="submission" date="2024-01" db="EMBL/GenBank/DDBJ databases">
        <authorList>
            <person name="Allen C."/>
            <person name="Tagirdzhanova G."/>
        </authorList>
    </citation>
    <scope>NUCLEOTIDE SEQUENCE [LARGE SCALE GENOMIC DNA]</scope>
</reference>
<dbReference type="InterPro" id="IPR002575">
    <property type="entry name" value="Aminoglycoside_PTrfase"/>
</dbReference>
<proteinExistence type="predicted"/>
<name>A0ABP0CFA4_9PEZI</name>
<protein>
    <recommendedName>
        <fullName evidence="1">Aminoglycoside phosphotransferase domain-containing protein</fullName>
    </recommendedName>
</protein>
<accession>A0ABP0CFA4</accession>
<dbReference type="EMBL" id="CAWUHB010000052">
    <property type="protein sequence ID" value="CAK7230295.1"/>
    <property type="molecule type" value="Genomic_DNA"/>
</dbReference>
<evidence type="ECO:0000259" key="1">
    <source>
        <dbReference type="Pfam" id="PF01636"/>
    </source>
</evidence>
<organism evidence="2 3">
    <name type="scientific">Sporothrix curviconia</name>
    <dbReference type="NCBI Taxonomy" id="1260050"/>
    <lineage>
        <taxon>Eukaryota</taxon>
        <taxon>Fungi</taxon>
        <taxon>Dikarya</taxon>
        <taxon>Ascomycota</taxon>
        <taxon>Pezizomycotina</taxon>
        <taxon>Sordariomycetes</taxon>
        <taxon>Sordariomycetidae</taxon>
        <taxon>Ophiostomatales</taxon>
        <taxon>Ophiostomataceae</taxon>
        <taxon>Sporothrix</taxon>
    </lineage>
</organism>
<dbReference type="Proteomes" id="UP001642405">
    <property type="component" value="Unassembled WGS sequence"/>
</dbReference>
<dbReference type="InterPro" id="IPR011009">
    <property type="entry name" value="Kinase-like_dom_sf"/>
</dbReference>
<dbReference type="Gene3D" id="1.10.510.10">
    <property type="entry name" value="Transferase(Phosphotransferase) domain 1"/>
    <property type="match status" value="1"/>
</dbReference>
<evidence type="ECO:0000313" key="3">
    <source>
        <dbReference type="Proteomes" id="UP001642405"/>
    </source>
</evidence>
<dbReference type="SUPFAM" id="SSF56112">
    <property type="entry name" value="Protein kinase-like (PK-like)"/>
    <property type="match status" value="1"/>
</dbReference>
<dbReference type="Pfam" id="PF01636">
    <property type="entry name" value="APH"/>
    <property type="match status" value="1"/>
</dbReference>
<sequence>MYGAHFAHMLLLSFCGEPLWRTFSRLPWKNNWDRWDDAIVSRKKQLGEIDEADEAAWQRTMALKRKIEGEQQRTLREVEAFGVVHGDIRAANLLWNEDLQRVMLIDFDRAVLMNVKKRKASGKRRVDGKTLPVAKRA</sequence>
<evidence type="ECO:0000313" key="2">
    <source>
        <dbReference type="EMBL" id="CAK7230295.1"/>
    </source>
</evidence>